<comment type="caution">
    <text evidence="12">The sequence shown here is derived from an EMBL/GenBank/DDBJ whole genome shotgun (WGS) entry which is preliminary data.</text>
</comment>
<evidence type="ECO:0000313" key="13">
    <source>
        <dbReference type="Proteomes" id="UP000028302"/>
    </source>
</evidence>
<keyword evidence="13" id="KW-1185">Reference proteome</keyword>
<dbReference type="STRING" id="1304275.C41B8_04301"/>
<dbReference type="Pfam" id="PF00072">
    <property type="entry name" value="Response_reg"/>
    <property type="match status" value="1"/>
</dbReference>
<sequence length="239" mass="26504">MNVLIVEDDPMVGQLNAAYLARVAGMHLISRCSDVVSALAVLEREAIDLVLLDVYLGRRSGLEIAEWLYAHRPEVDIVLITAAGEPETVRAARRLGVTDYLIKPFTFERFADAIDAARRRRHALADLAGPVDQRALDALFRTRSRPSLRSDELPKGLTARTLAQVASALLAAPDETFATETVTERTGMSRVSVRKYLRYLVSCDILDETFAYGQIGRPAFAYRCLDRRALERLAGIGDD</sequence>
<dbReference type="GO" id="GO:0003677">
    <property type="term" value="F:DNA binding"/>
    <property type="evidence" value="ECO:0007669"/>
    <property type="project" value="UniProtKB-KW"/>
</dbReference>
<comment type="subcellular location">
    <subcellularLocation>
        <location evidence="1 9">Cytoplasm</location>
    </subcellularLocation>
</comment>
<feature type="domain" description="Response regulatory" evidence="11">
    <location>
        <begin position="2"/>
        <end position="118"/>
    </location>
</feature>
<dbReference type="SUPFAM" id="SSF52172">
    <property type="entry name" value="CheY-like"/>
    <property type="match status" value="1"/>
</dbReference>
<dbReference type="Gene3D" id="3.40.50.2300">
    <property type="match status" value="1"/>
</dbReference>
<evidence type="ECO:0000256" key="10">
    <source>
        <dbReference type="PROSITE-ProRule" id="PRU00169"/>
    </source>
</evidence>
<dbReference type="eggNOG" id="COG4565">
    <property type="taxonomic scope" value="Bacteria"/>
</dbReference>
<keyword evidence="8 9" id="KW-0804">Transcription</keyword>
<evidence type="ECO:0000256" key="2">
    <source>
        <dbReference type="ARBA" id="ARBA00022490"/>
    </source>
</evidence>
<evidence type="ECO:0000256" key="3">
    <source>
        <dbReference type="ARBA" id="ARBA00022553"/>
    </source>
</evidence>
<organism evidence="12 13">
    <name type="scientific">Salinisphaera hydrothermalis (strain C41B8)</name>
    <dbReference type="NCBI Taxonomy" id="1304275"/>
    <lineage>
        <taxon>Bacteria</taxon>
        <taxon>Pseudomonadati</taxon>
        <taxon>Pseudomonadota</taxon>
        <taxon>Gammaproteobacteria</taxon>
        <taxon>Salinisphaerales</taxon>
        <taxon>Salinisphaeraceae</taxon>
        <taxon>Salinisphaera</taxon>
    </lineage>
</organism>
<evidence type="ECO:0000256" key="7">
    <source>
        <dbReference type="ARBA" id="ARBA00023159"/>
    </source>
</evidence>
<evidence type="ECO:0000256" key="5">
    <source>
        <dbReference type="ARBA" id="ARBA00023015"/>
    </source>
</evidence>
<dbReference type="InterPro" id="IPR011006">
    <property type="entry name" value="CheY-like_superfamily"/>
</dbReference>
<dbReference type="PANTHER" id="PTHR45526">
    <property type="entry name" value="TRANSCRIPTIONAL REGULATORY PROTEIN DPIA"/>
    <property type="match status" value="1"/>
</dbReference>
<name>A0A084INY8_SALHC</name>
<dbReference type="SMART" id="SM00448">
    <property type="entry name" value="REC"/>
    <property type="match status" value="1"/>
</dbReference>
<evidence type="ECO:0000256" key="9">
    <source>
        <dbReference type="PIRNR" id="PIRNR006171"/>
    </source>
</evidence>
<evidence type="ECO:0000256" key="6">
    <source>
        <dbReference type="ARBA" id="ARBA00023125"/>
    </source>
</evidence>
<dbReference type="OrthoDB" id="9802426at2"/>
<gene>
    <name evidence="12" type="ORF">C41B8_04301</name>
</gene>
<dbReference type="AlphaFoldDB" id="A0A084INY8"/>
<evidence type="ECO:0000313" key="12">
    <source>
        <dbReference type="EMBL" id="KEZ78422.1"/>
    </source>
</evidence>
<proteinExistence type="predicted"/>
<dbReference type="InterPro" id="IPR051271">
    <property type="entry name" value="2C-system_Tx_regulators"/>
</dbReference>
<dbReference type="GO" id="GO:0005737">
    <property type="term" value="C:cytoplasm"/>
    <property type="evidence" value="ECO:0007669"/>
    <property type="project" value="UniProtKB-SubCell"/>
</dbReference>
<dbReference type="PROSITE" id="PS50110">
    <property type="entry name" value="RESPONSE_REGULATORY"/>
    <property type="match status" value="1"/>
</dbReference>
<feature type="modified residue" description="4-aspartylphosphate" evidence="10">
    <location>
        <position position="53"/>
    </location>
</feature>
<keyword evidence="6 9" id="KW-0238">DNA-binding</keyword>
<accession>A0A084INY8</accession>
<protein>
    <recommendedName>
        <fullName evidence="9">Transcriptional regulatory protein</fullName>
    </recommendedName>
</protein>
<evidence type="ECO:0000256" key="4">
    <source>
        <dbReference type="ARBA" id="ARBA00023012"/>
    </source>
</evidence>
<reference evidence="12 13" key="1">
    <citation type="submission" date="2013-03" db="EMBL/GenBank/DDBJ databases">
        <title>Salinisphaera hydrothermalis C41B8 Genome Sequencing.</title>
        <authorList>
            <person name="Li C."/>
            <person name="Lai Q."/>
            <person name="Shao Z."/>
        </authorList>
    </citation>
    <scope>NUCLEOTIDE SEQUENCE [LARGE SCALE GENOMIC DNA]</scope>
    <source>
        <strain evidence="12 13">C41B8</strain>
    </source>
</reference>
<dbReference type="EMBL" id="APNK01000004">
    <property type="protein sequence ID" value="KEZ78422.1"/>
    <property type="molecule type" value="Genomic_DNA"/>
</dbReference>
<evidence type="ECO:0000259" key="11">
    <source>
        <dbReference type="PROSITE" id="PS50110"/>
    </source>
</evidence>
<dbReference type="GO" id="GO:0003700">
    <property type="term" value="F:DNA-binding transcription factor activity"/>
    <property type="evidence" value="ECO:0007669"/>
    <property type="project" value="InterPro"/>
</dbReference>
<keyword evidence="7 9" id="KW-0010">Activator</keyword>
<dbReference type="InterPro" id="IPR001789">
    <property type="entry name" value="Sig_transdc_resp-reg_receiver"/>
</dbReference>
<keyword evidence="5 9" id="KW-0805">Transcription regulation</keyword>
<evidence type="ECO:0000256" key="8">
    <source>
        <dbReference type="ARBA" id="ARBA00023163"/>
    </source>
</evidence>
<dbReference type="Proteomes" id="UP000028302">
    <property type="component" value="Unassembled WGS sequence"/>
</dbReference>
<keyword evidence="3 10" id="KW-0597">Phosphoprotein</keyword>
<dbReference type="RefSeq" id="WP_037334631.1">
    <property type="nucleotide sequence ID" value="NZ_APNK01000004.1"/>
</dbReference>
<dbReference type="InterPro" id="IPR024187">
    <property type="entry name" value="Sig_transdc_resp-reg_cit/mal"/>
</dbReference>
<dbReference type="PATRIC" id="fig|1304275.5.peg.880"/>
<evidence type="ECO:0000256" key="1">
    <source>
        <dbReference type="ARBA" id="ARBA00004496"/>
    </source>
</evidence>
<dbReference type="GO" id="GO:0000156">
    <property type="term" value="F:phosphorelay response regulator activity"/>
    <property type="evidence" value="ECO:0007669"/>
    <property type="project" value="TreeGrafter"/>
</dbReference>
<dbReference type="PIRSF" id="PIRSF006171">
    <property type="entry name" value="RR_citrat_malat"/>
    <property type="match status" value="1"/>
</dbReference>
<keyword evidence="4 9" id="KW-0902">Two-component regulatory system</keyword>
<dbReference type="PANTHER" id="PTHR45526:SF1">
    <property type="entry name" value="TRANSCRIPTIONAL REGULATORY PROTEIN DCUR-RELATED"/>
    <property type="match status" value="1"/>
</dbReference>
<keyword evidence="2 9" id="KW-0963">Cytoplasm</keyword>